<dbReference type="Pfam" id="PF04479">
    <property type="entry name" value="RTA1"/>
    <property type="match status" value="1"/>
</dbReference>
<gene>
    <name evidence="6" type="ORF">B0A52_04087</name>
</gene>
<organism evidence="6 7">
    <name type="scientific">Exophiala mesophila</name>
    <name type="common">Black yeast-like fungus</name>
    <dbReference type="NCBI Taxonomy" id="212818"/>
    <lineage>
        <taxon>Eukaryota</taxon>
        <taxon>Fungi</taxon>
        <taxon>Dikarya</taxon>
        <taxon>Ascomycota</taxon>
        <taxon>Pezizomycotina</taxon>
        <taxon>Eurotiomycetes</taxon>
        <taxon>Chaetothyriomycetidae</taxon>
        <taxon>Chaetothyriales</taxon>
        <taxon>Herpotrichiellaceae</taxon>
        <taxon>Exophiala</taxon>
    </lineage>
</organism>
<dbReference type="VEuPathDB" id="FungiDB:PV10_08896"/>
<evidence type="ECO:0000256" key="1">
    <source>
        <dbReference type="ARBA" id="ARBA00004141"/>
    </source>
</evidence>
<proteinExistence type="predicted"/>
<dbReference type="PANTHER" id="PTHR31465">
    <property type="entry name" value="PROTEIN RTA1-RELATED"/>
    <property type="match status" value="1"/>
</dbReference>
<reference evidence="6 7" key="1">
    <citation type="submission" date="2017-03" db="EMBL/GenBank/DDBJ databases">
        <title>Genomes of endolithic fungi from Antarctica.</title>
        <authorList>
            <person name="Coleine C."/>
            <person name="Masonjones S."/>
            <person name="Stajich J.E."/>
        </authorList>
    </citation>
    <scope>NUCLEOTIDE SEQUENCE [LARGE SCALE GENOMIC DNA]</scope>
    <source>
        <strain evidence="6 7">CCFEE 6314</strain>
    </source>
</reference>
<feature type="transmembrane region" description="Helical" evidence="5">
    <location>
        <begin position="121"/>
        <end position="139"/>
    </location>
</feature>
<feature type="transmembrane region" description="Helical" evidence="5">
    <location>
        <begin position="78"/>
        <end position="100"/>
    </location>
</feature>
<evidence type="ECO:0008006" key="8">
    <source>
        <dbReference type="Google" id="ProtNLM"/>
    </source>
</evidence>
<dbReference type="GO" id="GO:0016020">
    <property type="term" value="C:membrane"/>
    <property type="evidence" value="ECO:0007669"/>
    <property type="project" value="UniProtKB-SubCell"/>
</dbReference>
<keyword evidence="2 5" id="KW-0812">Transmembrane</keyword>
<evidence type="ECO:0000256" key="5">
    <source>
        <dbReference type="SAM" id="Phobius"/>
    </source>
</evidence>
<feature type="transmembrane region" description="Helical" evidence="5">
    <location>
        <begin position="201"/>
        <end position="218"/>
    </location>
</feature>
<dbReference type="InterPro" id="IPR007568">
    <property type="entry name" value="RTA1"/>
</dbReference>
<feature type="transmembrane region" description="Helical" evidence="5">
    <location>
        <begin position="18"/>
        <end position="36"/>
    </location>
</feature>
<evidence type="ECO:0000256" key="4">
    <source>
        <dbReference type="ARBA" id="ARBA00023136"/>
    </source>
</evidence>
<feature type="transmembrane region" description="Helical" evidence="5">
    <location>
        <begin position="43"/>
        <end position="63"/>
    </location>
</feature>
<dbReference type="EMBL" id="NAJM01000011">
    <property type="protein sequence ID" value="RVX72689.1"/>
    <property type="molecule type" value="Genomic_DNA"/>
</dbReference>
<protein>
    <recommendedName>
        <fullName evidence="8">RTA1 domain protein</fullName>
    </recommendedName>
</protein>
<feature type="transmembrane region" description="Helical" evidence="5">
    <location>
        <begin position="159"/>
        <end position="181"/>
    </location>
</feature>
<dbReference type="PANTHER" id="PTHR31465:SF34">
    <property type="entry name" value="DOMAIN PROTEIN, PUTATIVE (AFU_ORTHOLOGUE AFUA_3G00480)-RELATED"/>
    <property type="match status" value="1"/>
</dbReference>
<evidence type="ECO:0000256" key="2">
    <source>
        <dbReference type="ARBA" id="ARBA00022692"/>
    </source>
</evidence>
<dbReference type="Proteomes" id="UP000288859">
    <property type="component" value="Unassembled WGS sequence"/>
</dbReference>
<evidence type="ECO:0000313" key="7">
    <source>
        <dbReference type="Proteomes" id="UP000288859"/>
    </source>
</evidence>
<sequence>MSGRPVEGSLFIYAPNKVAPAVFAVLFAISAVGHIWQCYHYKAFKLVGLQPLCAVLFTLGYALREYGAFNYLYNTQNLIIFILSQVFIYVCPPLLELANYHVLGRILYYVPHLAPIPGSRVMSIFGGLMALIELLNSLGVSLSANPSSSESTQKLGSHLTIAAVSMQLAAICIFVILSVIFHRRCIRAKIRARPVSTPLKTMYVSMTLILIRCIYRLVEHLDFVSIDINDFESLLRLSPILRYEWFFYVFEATLMLLNSVLWNVWNPARYMPRKYHIYLDKDGVTELEGKKDNRSLQHKLLSLLTFGLLFRKKVEGPRFQELEDYPTPVRSTHP</sequence>
<comment type="caution">
    <text evidence="6">The sequence shown here is derived from an EMBL/GenBank/DDBJ whole genome shotgun (WGS) entry which is preliminary data.</text>
</comment>
<comment type="subcellular location">
    <subcellularLocation>
        <location evidence="1">Membrane</location>
        <topology evidence="1">Multi-pass membrane protein</topology>
    </subcellularLocation>
</comment>
<name>A0A438NAB1_EXOME</name>
<evidence type="ECO:0000256" key="3">
    <source>
        <dbReference type="ARBA" id="ARBA00022989"/>
    </source>
</evidence>
<keyword evidence="3 5" id="KW-1133">Transmembrane helix</keyword>
<dbReference type="AlphaFoldDB" id="A0A438NAB1"/>
<dbReference type="OrthoDB" id="3358017at2759"/>
<evidence type="ECO:0000313" key="6">
    <source>
        <dbReference type="EMBL" id="RVX72689.1"/>
    </source>
</evidence>
<feature type="transmembrane region" description="Helical" evidence="5">
    <location>
        <begin position="245"/>
        <end position="265"/>
    </location>
</feature>
<accession>A0A438NAB1</accession>
<keyword evidence="4 5" id="KW-0472">Membrane</keyword>